<dbReference type="HOGENOM" id="CLU_129987_0_0_1"/>
<organism evidence="1 2">
    <name type="scientific">Encephalitozoon cuniculi (strain GB-M1)</name>
    <name type="common">Microsporidian parasite</name>
    <dbReference type="NCBI Taxonomy" id="284813"/>
    <lineage>
        <taxon>Eukaryota</taxon>
        <taxon>Fungi</taxon>
        <taxon>Fungi incertae sedis</taxon>
        <taxon>Microsporidia</taxon>
        <taxon>Unikaryonidae</taxon>
        <taxon>Encephalitozoon</taxon>
    </lineage>
</organism>
<evidence type="ECO:0000313" key="2">
    <source>
        <dbReference type="Proteomes" id="UP000000819"/>
    </source>
</evidence>
<gene>
    <name evidence="1" type="ordered locus">ECU07_0840</name>
</gene>
<dbReference type="SMART" id="SM00658">
    <property type="entry name" value="RPOL8c"/>
    <property type="match status" value="1"/>
</dbReference>
<reference evidence="1 2" key="2">
    <citation type="journal article" date="2009" name="BMC Genomics">
        <title>Identification of transcriptional signals in Encephalitozoon cuniculi widespread among Microsporidia phylum: support for accurate structural genome annotation.</title>
        <authorList>
            <person name="Peyretaillade E."/>
            <person name="Goncalves O."/>
            <person name="Terrat S."/>
            <person name="Dugat-Bony E."/>
            <person name="Wincker P."/>
            <person name="Cornman R.S."/>
            <person name="Evans J.D."/>
            <person name="Delbac F."/>
            <person name="Peyret P."/>
        </authorList>
    </citation>
    <scope>NUCLEOTIDE SEQUENCE [LARGE SCALE GENOMIC DNA]</scope>
    <source>
        <strain evidence="1 2">GB-M1</strain>
    </source>
</reference>
<dbReference type="AlphaFoldDB" id="Q8SRJ5"/>
<dbReference type="Pfam" id="PF03870">
    <property type="entry name" value="RNA_pol_Rpb8"/>
    <property type="match status" value="1"/>
</dbReference>
<evidence type="ECO:0000313" key="1">
    <source>
        <dbReference type="EMBL" id="CAD25616.1"/>
    </source>
</evidence>
<dbReference type="OMA" id="VPECYEY"/>
<sequence length="120" mass="13350">MQILADNFKVSDIDREGKLYANVSRAYMKSPTVDIALDYNTVLCRLQTGHALEVRIFRGISEDIECHYLVCGRVYSVEYKGGRALVKASFGGLLLSMDAPEEGVRDIGDKDEISLALTFI</sequence>
<dbReference type="RefSeq" id="NP_586012.1">
    <property type="nucleotide sequence ID" value="NM_001041634.1"/>
</dbReference>
<dbReference type="SUPFAM" id="SSF50249">
    <property type="entry name" value="Nucleic acid-binding proteins"/>
    <property type="match status" value="1"/>
</dbReference>
<dbReference type="InterPro" id="IPR005570">
    <property type="entry name" value="RPABC3"/>
</dbReference>
<dbReference type="InParanoid" id="Q8SRJ5"/>
<keyword evidence="1" id="KW-0804">Transcription</keyword>
<proteinExistence type="predicted"/>
<accession>Q8SRJ5</accession>
<dbReference type="GO" id="GO:0003899">
    <property type="term" value="F:DNA-directed RNA polymerase activity"/>
    <property type="evidence" value="ECO:0007669"/>
    <property type="project" value="InterPro"/>
</dbReference>
<dbReference type="EMBL" id="AL590447">
    <property type="protein sequence ID" value="CAD25616.1"/>
    <property type="molecule type" value="Genomic_DNA"/>
</dbReference>
<keyword evidence="1" id="KW-0240">DNA-directed RNA polymerase</keyword>
<protein>
    <submittedName>
        <fullName evidence="1">DNA-DIRECTED RNA POLYMERASE I</fullName>
    </submittedName>
</protein>
<dbReference type="STRING" id="284813.Q8SRJ5"/>
<reference evidence="1 2" key="1">
    <citation type="journal article" date="2001" name="Nature">
        <title>Genome sequence and gene compaction of the eukaryote parasite Encephalitozoon cuniculi.</title>
        <authorList>
            <person name="Katinka M.D."/>
            <person name="Duprat S."/>
            <person name="Cornillot E."/>
            <person name="Metenier G."/>
            <person name="Thomarat F."/>
            <person name="Prensier G."/>
            <person name="Barbe V."/>
            <person name="Peyretaillade E."/>
            <person name="Brottier P."/>
            <person name="Wincker P."/>
            <person name="Delbac F."/>
            <person name="El Alaoui H."/>
            <person name="Peyret P."/>
            <person name="Saurin W."/>
            <person name="Gouy M."/>
            <person name="Weissenbach J."/>
            <person name="Vivares C.P."/>
        </authorList>
    </citation>
    <scope>NUCLEOTIDE SEQUENCE [LARGE SCALE GENOMIC DNA]</scope>
    <source>
        <strain evidence="1 2">GB-M1</strain>
    </source>
</reference>
<dbReference type="KEGG" id="ecu:ECU07_0840"/>
<dbReference type="GO" id="GO:0006351">
    <property type="term" value="P:DNA-templated transcription"/>
    <property type="evidence" value="ECO:0007669"/>
    <property type="project" value="InterPro"/>
</dbReference>
<dbReference type="Proteomes" id="UP000000819">
    <property type="component" value="Chromosome VII"/>
</dbReference>
<name>Q8SRJ5_ENCCU</name>
<keyword evidence="2" id="KW-1185">Reference proteome</keyword>
<dbReference type="GO" id="GO:0000428">
    <property type="term" value="C:DNA-directed RNA polymerase complex"/>
    <property type="evidence" value="ECO:0007669"/>
    <property type="project" value="UniProtKB-KW"/>
</dbReference>
<dbReference type="OrthoDB" id="20018at2759"/>
<dbReference type="InterPro" id="IPR012340">
    <property type="entry name" value="NA-bd_OB-fold"/>
</dbReference>
<dbReference type="GeneID" id="859441"/>
<dbReference type="VEuPathDB" id="MicrosporidiaDB:ECU07_0840"/>
<dbReference type="Gene3D" id="2.40.50.140">
    <property type="entry name" value="Nucleic acid-binding proteins"/>
    <property type="match status" value="2"/>
</dbReference>